<dbReference type="PANTHER" id="PTHR13479:SF40">
    <property type="entry name" value="SMALL RIBOSOMAL SUBUNIT PROTEIN BS18M"/>
    <property type="match status" value="1"/>
</dbReference>
<keyword evidence="3" id="KW-0687">Ribonucleoprotein</keyword>
<dbReference type="SUPFAM" id="SSF46911">
    <property type="entry name" value="Ribosomal protein S18"/>
    <property type="match status" value="1"/>
</dbReference>
<gene>
    <name evidence="6" type="primary">MRPS18C</name>
</gene>
<evidence type="ECO:0000313" key="6">
    <source>
        <dbReference type="RefSeq" id="XP_015273409.1"/>
    </source>
</evidence>
<feature type="region of interest" description="Disordered" evidence="4">
    <location>
        <begin position="39"/>
        <end position="62"/>
    </location>
</feature>
<dbReference type="Gene3D" id="4.10.640.10">
    <property type="entry name" value="Ribosomal protein S18"/>
    <property type="match status" value="1"/>
</dbReference>
<dbReference type="InterPro" id="IPR001648">
    <property type="entry name" value="Ribosomal_bS18"/>
</dbReference>
<reference evidence="6" key="1">
    <citation type="submission" date="2025-08" db="UniProtKB">
        <authorList>
            <consortium name="RefSeq"/>
        </authorList>
    </citation>
    <scope>IDENTIFICATION</scope>
</reference>
<accession>A0ABM1KI72</accession>
<feature type="compositionally biased region" description="Polar residues" evidence="4">
    <location>
        <begin position="40"/>
        <end position="51"/>
    </location>
</feature>
<evidence type="ECO:0000256" key="1">
    <source>
        <dbReference type="ARBA" id="ARBA00005589"/>
    </source>
</evidence>
<evidence type="ECO:0000256" key="3">
    <source>
        <dbReference type="ARBA" id="ARBA00023274"/>
    </source>
</evidence>
<proteinExistence type="inferred from homology"/>
<dbReference type="PANTHER" id="PTHR13479">
    <property type="entry name" value="30S RIBOSOMAL PROTEIN S18"/>
    <property type="match status" value="1"/>
</dbReference>
<dbReference type="Pfam" id="PF01084">
    <property type="entry name" value="Ribosomal_S18"/>
    <property type="match status" value="1"/>
</dbReference>
<evidence type="ECO:0000313" key="5">
    <source>
        <dbReference type="Proteomes" id="UP000694871"/>
    </source>
</evidence>
<sequence>MAALASLCGSAKGWGKLYYILAAVGKNSSRASGAVKSWRRQCSSHSEQVSSKPDMPESMDNPYKEPPKKCILCGIHVDYKNVQLLSQFVSPYTGHILGKHITGLCPKKQKEISKAIKRAHSIGFMPVTYKDPRFLSDPKICNIKYPE</sequence>
<dbReference type="Proteomes" id="UP000694871">
    <property type="component" value="Unplaced"/>
</dbReference>
<name>A0ABM1KI72_GEKJA</name>
<evidence type="ECO:0000256" key="2">
    <source>
        <dbReference type="ARBA" id="ARBA00022980"/>
    </source>
</evidence>
<keyword evidence="2 6" id="KW-0689">Ribosomal protein</keyword>
<protein>
    <submittedName>
        <fullName evidence="6">28S ribosomal protein S18c, mitochondrial</fullName>
    </submittedName>
</protein>
<organism evidence="5 6">
    <name type="scientific">Gekko japonicus</name>
    <name type="common">Schlegel's Japanese gecko</name>
    <dbReference type="NCBI Taxonomy" id="146911"/>
    <lineage>
        <taxon>Eukaryota</taxon>
        <taxon>Metazoa</taxon>
        <taxon>Chordata</taxon>
        <taxon>Craniata</taxon>
        <taxon>Vertebrata</taxon>
        <taxon>Euteleostomi</taxon>
        <taxon>Lepidosauria</taxon>
        <taxon>Squamata</taxon>
        <taxon>Bifurcata</taxon>
        <taxon>Gekkota</taxon>
        <taxon>Gekkonidae</taxon>
        <taxon>Gekkoninae</taxon>
        <taxon>Gekko</taxon>
    </lineage>
</organism>
<dbReference type="GO" id="GO:0005840">
    <property type="term" value="C:ribosome"/>
    <property type="evidence" value="ECO:0007669"/>
    <property type="project" value="UniProtKB-KW"/>
</dbReference>
<dbReference type="InterPro" id="IPR036870">
    <property type="entry name" value="Ribosomal_bS18_sf"/>
</dbReference>
<dbReference type="GeneID" id="107116063"/>
<keyword evidence="5" id="KW-1185">Reference proteome</keyword>
<dbReference type="RefSeq" id="XP_015273409.1">
    <property type="nucleotide sequence ID" value="XM_015417923.1"/>
</dbReference>
<evidence type="ECO:0000256" key="4">
    <source>
        <dbReference type="SAM" id="MobiDB-lite"/>
    </source>
</evidence>
<comment type="similarity">
    <text evidence="1">Belongs to the bacterial ribosomal protein bS18 family.</text>
</comment>
<dbReference type="NCBIfam" id="TIGR00165">
    <property type="entry name" value="S18"/>
    <property type="match status" value="1"/>
</dbReference>